<evidence type="ECO:0000259" key="1">
    <source>
        <dbReference type="PROSITE" id="PS50181"/>
    </source>
</evidence>
<reference evidence="3" key="1">
    <citation type="journal article" date="2023" name="Mol. Phylogenet. Evol.">
        <title>Genome-scale phylogeny and comparative genomics of the fungal order Sordariales.</title>
        <authorList>
            <person name="Hensen N."/>
            <person name="Bonometti L."/>
            <person name="Westerberg I."/>
            <person name="Brannstrom I.O."/>
            <person name="Guillou S."/>
            <person name="Cros-Aarteil S."/>
            <person name="Calhoun S."/>
            <person name="Haridas S."/>
            <person name="Kuo A."/>
            <person name="Mondo S."/>
            <person name="Pangilinan J."/>
            <person name="Riley R."/>
            <person name="LaButti K."/>
            <person name="Andreopoulos B."/>
            <person name="Lipzen A."/>
            <person name="Chen C."/>
            <person name="Yan M."/>
            <person name="Daum C."/>
            <person name="Ng V."/>
            <person name="Clum A."/>
            <person name="Steindorff A."/>
            <person name="Ohm R.A."/>
            <person name="Martin F."/>
            <person name="Silar P."/>
            <person name="Natvig D.O."/>
            <person name="Lalanne C."/>
            <person name="Gautier V."/>
            <person name="Ament-Velasquez S.L."/>
            <person name="Kruys A."/>
            <person name="Hutchinson M.I."/>
            <person name="Powell A.J."/>
            <person name="Barry K."/>
            <person name="Miller A.N."/>
            <person name="Grigoriev I.V."/>
            <person name="Debuchy R."/>
            <person name="Gladieux P."/>
            <person name="Hiltunen Thoren M."/>
            <person name="Johannesson H."/>
        </authorList>
    </citation>
    <scope>NUCLEOTIDE SEQUENCE [LARGE SCALE GENOMIC DNA]</scope>
    <source>
        <strain evidence="3">CBS 340.73</strain>
    </source>
</reference>
<sequence length="436" mass="51011">MAKTKQIISKLNTISRLSDTGKPSYNSTHLNSPLEDLPAEIRLQILSVLGLEELRTLVRASPVFHQQYLANRRYILRKYLETTLIVDAHTVYRSSLAEFQNKRTLEEVTRFLDAYHDRRSSLIQRPTLVTAKLTEDEAIDMVVFYSSIIKPFARRYASNMIAELARAAEWTGERRRSQWAPSESQDERFSPPSRREETRILRALYRFQLCCNLFGLPPLHAKYPHTESQEESFNLSRHFLRWYEPWEREEIACIYAFSERKYETICCDIRRKQEGEWLRTGPKDFNLRWTCRFHSTWRQWPTDQASCGLELLHTVVCTTRDNRQLISTMRKHMLSRPREVVPADFGSLRVGGGGLDRSDGLRGVFFDKTPKERFRGDDPNVLGPPPIWSLLAPSWNFPFAKLLYFRAQPRRLGPVMWDAARLERTGVLRMIAGYCD</sequence>
<dbReference type="PROSITE" id="PS50181">
    <property type="entry name" value="FBOX"/>
    <property type="match status" value="1"/>
</dbReference>
<name>A0AAN6SAW2_9PEZI</name>
<dbReference type="EMBL" id="MU853752">
    <property type="protein sequence ID" value="KAK3946251.1"/>
    <property type="molecule type" value="Genomic_DNA"/>
</dbReference>
<evidence type="ECO:0000313" key="3">
    <source>
        <dbReference type="Proteomes" id="UP001303473"/>
    </source>
</evidence>
<proteinExistence type="predicted"/>
<evidence type="ECO:0000313" key="2">
    <source>
        <dbReference type="EMBL" id="KAK3946251.1"/>
    </source>
</evidence>
<dbReference type="AlphaFoldDB" id="A0AAN6SAW2"/>
<dbReference type="InterPro" id="IPR001810">
    <property type="entry name" value="F-box_dom"/>
</dbReference>
<feature type="domain" description="F-box" evidence="1">
    <location>
        <begin position="31"/>
        <end position="79"/>
    </location>
</feature>
<protein>
    <recommendedName>
        <fullName evidence="1">F-box domain-containing protein</fullName>
    </recommendedName>
</protein>
<gene>
    <name evidence="2" type="ORF">QBC46DRAFT_369299</name>
</gene>
<accession>A0AAN6SAW2</accession>
<comment type="caution">
    <text evidence="2">The sequence shown here is derived from an EMBL/GenBank/DDBJ whole genome shotgun (WGS) entry which is preliminary data.</text>
</comment>
<organism evidence="2 3">
    <name type="scientific">Diplogelasinospora grovesii</name>
    <dbReference type="NCBI Taxonomy" id="303347"/>
    <lineage>
        <taxon>Eukaryota</taxon>
        <taxon>Fungi</taxon>
        <taxon>Dikarya</taxon>
        <taxon>Ascomycota</taxon>
        <taxon>Pezizomycotina</taxon>
        <taxon>Sordariomycetes</taxon>
        <taxon>Sordariomycetidae</taxon>
        <taxon>Sordariales</taxon>
        <taxon>Diplogelasinosporaceae</taxon>
        <taxon>Diplogelasinospora</taxon>
    </lineage>
</organism>
<dbReference type="Proteomes" id="UP001303473">
    <property type="component" value="Unassembled WGS sequence"/>
</dbReference>
<keyword evidence="3" id="KW-1185">Reference proteome</keyword>